<dbReference type="EMBL" id="CAAALY010273268">
    <property type="protein sequence ID" value="VEL42228.1"/>
    <property type="molecule type" value="Genomic_DNA"/>
</dbReference>
<protein>
    <submittedName>
        <fullName evidence="1">Uncharacterized protein</fullName>
    </submittedName>
</protein>
<name>A0A448XQ72_9PLAT</name>
<evidence type="ECO:0000313" key="1">
    <source>
        <dbReference type="EMBL" id="VEL42228.1"/>
    </source>
</evidence>
<keyword evidence="2" id="KW-1185">Reference proteome</keyword>
<dbReference type="AlphaFoldDB" id="A0A448XQ72"/>
<dbReference type="Proteomes" id="UP000784294">
    <property type="component" value="Unassembled WGS sequence"/>
</dbReference>
<comment type="caution">
    <text evidence="1">The sequence shown here is derived from an EMBL/GenBank/DDBJ whole genome shotgun (WGS) entry which is preliminary data.</text>
</comment>
<accession>A0A448XQ72</accession>
<reference evidence="1" key="1">
    <citation type="submission" date="2018-11" db="EMBL/GenBank/DDBJ databases">
        <authorList>
            <consortium name="Pathogen Informatics"/>
        </authorList>
    </citation>
    <scope>NUCLEOTIDE SEQUENCE</scope>
</reference>
<organism evidence="1 2">
    <name type="scientific">Protopolystoma xenopodis</name>
    <dbReference type="NCBI Taxonomy" id="117903"/>
    <lineage>
        <taxon>Eukaryota</taxon>
        <taxon>Metazoa</taxon>
        <taxon>Spiralia</taxon>
        <taxon>Lophotrochozoa</taxon>
        <taxon>Platyhelminthes</taxon>
        <taxon>Monogenea</taxon>
        <taxon>Polyopisthocotylea</taxon>
        <taxon>Polystomatidea</taxon>
        <taxon>Polystomatidae</taxon>
        <taxon>Protopolystoma</taxon>
    </lineage>
</organism>
<gene>
    <name evidence="1" type="ORF">PXEA_LOCUS35668</name>
</gene>
<sequence length="125" mass="13558">MPPVRVHELVQRCLVQSGREGCAPASERRVQTSQRVTSHAQNVLSCLRLSPPMARLDHCSSPSGPASQTSGSLSLSLFSLRLYRLHAPPNPLAPALSSPEAPDTSCFLIGQFGRIDAVKSLRDWL</sequence>
<evidence type="ECO:0000313" key="2">
    <source>
        <dbReference type="Proteomes" id="UP000784294"/>
    </source>
</evidence>
<proteinExistence type="predicted"/>